<accession>A0A1C6VHT0</accession>
<dbReference type="EMBL" id="FMIA01000002">
    <property type="protein sequence ID" value="SCL65440.1"/>
    <property type="molecule type" value="Genomic_DNA"/>
</dbReference>
<gene>
    <name evidence="3" type="ORF">GA0070617_5766</name>
</gene>
<dbReference type="Proteomes" id="UP000198937">
    <property type="component" value="Unassembled WGS sequence"/>
</dbReference>
<dbReference type="STRING" id="683228.GA0070617_5766"/>
<protein>
    <submittedName>
        <fullName evidence="3">Uncharacterized protein</fullName>
    </submittedName>
</protein>
<feature type="compositionally biased region" description="Low complexity" evidence="1">
    <location>
        <begin position="250"/>
        <end position="271"/>
    </location>
</feature>
<organism evidence="3 4">
    <name type="scientific">Micromonospora yangpuensis</name>
    <dbReference type="NCBI Taxonomy" id="683228"/>
    <lineage>
        <taxon>Bacteria</taxon>
        <taxon>Bacillati</taxon>
        <taxon>Actinomycetota</taxon>
        <taxon>Actinomycetes</taxon>
        <taxon>Micromonosporales</taxon>
        <taxon>Micromonosporaceae</taxon>
        <taxon>Micromonospora</taxon>
    </lineage>
</organism>
<feature type="transmembrane region" description="Helical" evidence="2">
    <location>
        <begin position="288"/>
        <end position="310"/>
    </location>
</feature>
<evidence type="ECO:0000313" key="3">
    <source>
        <dbReference type="EMBL" id="SCL65440.1"/>
    </source>
</evidence>
<dbReference type="RefSeq" id="WP_229688252.1">
    <property type="nucleotide sequence ID" value="NZ_BMMJ01000003.1"/>
</dbReference>
<dbReference type="InterPro" id="IPR006311">
    <property type="entry name" value="TAT_signal"/>
</dbReference>
<evidence type="ECO:0000256" key="1">
    <source>
        <dbReference type="SAM" id="MobiDB-lite"/>
    </source>
</evidence>
<keyword evidence="4" id="KW-1185">Reference proteome</keyword>
<dbReference type="PRINTS" id="PR01217">
    <property type="entry name" value="PRICHEXTENSN"/>
</dbReference>
<feature type="compositionally biased region" description="Low complexity" evidence="1">
    <location>
        <begin position="202"/>
        <end position="214"/>
    </location>
</feature>
<proteinExistence type="predicted"/>
<reference evidence="3 4" key="1">
    <citation type="submission" date="2016-06" db="EMBL/GenBank/DDBJ databases">
        <authorList>
            <person name="Kjaerup R.B."/>
            <person name="Dalgaard T.S."/>
            <person name="Juul-Madsen H.R."/>
        </authorList>
    </citation>
    <scope>NUCLEOTIDE SEQUENCE [LARGE SCALE GENOMIC DNA]</scope>
    <source>
        <strain evidence="3 4">DSM 45577</strain>
    </source>
</reference>
<dbReference type="AlphaFoldDB" id="A0A1C6VHT0"/>
<feature type="compositionally biased region" description="Low complexity" evidence="1">
    <location>
        <begin position="223"/>
        <end position="237"/>
    </location>
</feature>
<feature type="region of interest" description="Disordered" evidence="1">
    <location>
        <begin position="141"/>
        <end position="290"/>
    </location>
</feature>
<keyword evidence="2" id="KW-1133">Transmembrane helix</keyword>
<feature type="compositionally biased region" description="Pro residues" evidence="1">
    <location>
        <begin position="163"/>
        <end position="201"/>
    </location>
</feature>
<evidence type="ECO:0000256" key="2">
    <source>
        <dbReference type="SAM" id="Phobius"/>
    </source>
</evidence>
<keyword evidence="2" id="KW-0812">Transmembrane</keyword>
<name>A0A1C6VHT0_9ACTN</name>
<dbReference type="PROSITE" id="PS51318">
    <property type="entry name" value="TAT"/>
    <property type="match status" value="1"/>
</dbReference>
<keyword evidence="2" id="KW-0472">Membrane</keyword>
<sequence>MTGSRRAGLVVVGVLAGTVGVPGPAASAAGSAGYCPDASGVTVVVDFNELGGGTVVRCAPGAQSTGLTALKDAGFQVTGTLRWGEGFICRIEGKPSAAAEKCVDTPPASAYWSYWHAQDGGSWAYSDKGVLNRRPPAGSFEGWSFSLNRSGNDAPRPDVAPKRPAPPPPAPPPPGPVAPPPGPVAPPPAGDDGPVAPPPPAADGGPVVPPAAGGAPVGPPPAADGRPAPAPTAGTAGPTPPTGTPPTGAPTPSGAAPTAPAGGAGTSADPAGQPPLTPIAGRRDGGGLPLGTVAGVLVLAVLAAGGLVAARRRRTAEPDD</sequence>
<evidence type="ECO:0000313" key="4">
    <source>
        <dbReference type="Proteomes" id="UP000198937"/>
    </source>
</evidence>
<feature type="compositionally biased region" description="Pro residues" evidence="1">
    <location>
        <begin position="238"/>
        <end position="249"/>
    </location>
</feature>